<evidence type="ECO:0008006" key="3">
    <source>
        <dbReference type="Google" id="ProtNLM"/>
    </source>
</evidence>
<gene>
    <name evidence="1" type="ORF">MUY34_04045</name>
</gene>
<dbReference type="SUPFAM" id="SSF54427">
    <property type="entry name" value="NTF2-like"/>
    <property type="match status" value="1"/>
</dbReference>
<sequence length="159" mass="18621">MKKLLKIIVSTLLFSFVLFIPNIVSSQNEKIENEIYKHGEIIRKAFYEEDIEKIKSLHHPEVIKALGYNDLKIGRKEVMDRLKLTFENYKLKFLEYKVEHILIKDNIAIEQSKFSIKLTHKSSGKSFVSKGRTMVTYIRDEKTSTGWATIREIIQPSTE</sequence>
<dbReference type="EMBL" id="JALPQF010000003">
    <property type="protein sequence ID" value="MCK8479777.1"/>
    <property type="molecule type" value="Genomic_DNA"/>
</dbReference>
<evidence type="ECO:0000313" key="2">
    <source>
        <dbReference type="Proteomes" id="UP001203687"/>
    </source>
</evidence>
<name>A0ABT0H5X2_9FLAO</name>
<keyword evidence="2" id="KW-1185">Reference proteome</keyword>
<dbReference type="RefSeq" id="WP_248412028.1">
    <property type="nucleotide sequence ID" value="NZ_JALPQF010000003.1"/>
</dbReference>
<organism evidence="1 2">
    <name type="scientific">Psychroserpens algicola</name>
    <dbReference type="NCBI Taxonomy" id="1719034"/>
    <lineage>
        <taxon>Bacteria</taxon>
        <taxon>Pseudomonadati</taxon>
        <taxon>Bacteroidota</taxon>
        <taxon>Flavobacteriia</taxon>
        <taxon>Flavobacteriales</taxon>
        <taxon>Flavobacteriaceae</taxon>
        <taxon>Psychroserpens</taxon>
    </lineage>
</organism>
<dbReference type="Proteomes" id="UP001203687">
    <property type="component" value="Unassembled WGS sequence"/>
</dbReference>
<evidence type="ECO:0000313" key="1">
    <source>
        <dbReference type="EMBL" id="MCK8479777.1"/>
    </source>
</evidence>
<dbReference type="InterPro" id="IPR032710">
    <property type="entry name" value="NTF2-like_dom_sf"/>
</dbReference>
<reference evidence="1" key="1">
    <citation type="submission" date="2022-04" db="EMBL/GenBank/DDBJ databases">
        <authorList>
            <person name="Ren T."/>
        </authorList>
    </citation>
    <scope>NUCLEOTIDE SEQUENCE</scope>
    <source>
        <strain evidence="1">F63249</strain>
    </source>
</reference>
<comment type="caution">
    <text evidence="1">The sequence shown here is derived from an EMBL/GenBank/DDBJ whole genome shotgun (WGS) entry which is preliminary data.</text>
</comment>
<accession>A0ABT0H5X2</accession>
<proteinExistence type="predicted"/>
<protein>
    <recommendedName>
        <fullName evidence="3">DUF4440 domain-containing protein</fullName>
    </recommendedName>
</protein>
<dbReference type="Gene3D" id="3.10.450.50">
    <property type="match status" value="1"/>
</dbReference>